<keyword evidence="3" id="KW-0964">Secreted</keyword>
<evidence type="ECO:0000313" key="7">
    <source>
        <dbReference type="Proteomes" id="UP000648801"/>
    </source>
</evidence>
<evidence type="ECO:0000313" key="6">
    <source>
        <dbReference type="EMBL" id="GGA56174.1"/>
    </source>
</evidence>
<dbReference type="Proteomes" id="UP000648801">
    <property type="component" value="Unassembled WGS sequence"/>
</dbReference>
<dbReference type="InterPro" id="IPR001029">
    <property type="entry name" value="Flagellin_N"/>
</dbReference>
<feature type="domain" description="Flagellin N-terminal" evidence="4">
    <location>
        <begin position="12"/>
        <end position="138"/>
    </location>
</feature>
<protein>
    <recommendedName>
        <fullName evidence="3">Flagellin</fullName>
    </recommendedName>
</protein>
<dbReference type="PANTHER" id="PTHR42792">
    <property type="entry name" value="FLAGELLIN"/>
    <property type="match status" value="1"/>
</dbReference>
<dbReference type="GO" id="GO:0005198">
    <property type="term" value="F:structural molecule activity"/>
    <property type="evidence" value="ECO:0007669"/>
    <property type="project" value="UniProtKB-UniRule"/>
</dbReference>
<evidence type="ECO:0000259" key="4">
    <source>
        <dbReference type="Pfam" id="PF00669"/>
    </source>
</evidence>
<dbReference type="AlphaFoldDB" id="A0A916VZR6"/>
<dbReference type="GO" id="GO:0005576">
    <property type="term" value="C:extracellular region"/>
    <property type="evidence" value="ECO:0007669"/>
    <property type="project" value="UniProtKB-SubCell"/>
</dbReference>
<dbReference type="GO" id="GO:0009288">
    <property type="term" value="C:bacterial-type flagellum"/>
    <property type="evidence" value="ECO:0007669"/>
    <property type="project" value="UniProtKB-SubCell"/>
</dbReference>
<comment type="subcellular location">
    <subcellularLocation>
        <location evidence="3">Secreted</location>
    </subcellularLocation>
    <subcellularLocation>
        <location evidence="3">Bacterial flagellum</location>
    </subcellularLocation>
</comment>
<gene>
    <name evidence="6" type="ORF">GCM10011507_04340</name>
</gene>
<dbReference type="Pfam" id="PF00700">
    <property type="entry name" value="Flagellin_C"/>
    <property type="match status" value="1"/>
</dbReference>
<dbReference type="Pfam" id="PF00669">
    <property type="entry name" value="Flagellin_N"/>
    <property type="match status" value="1"/>
</dbReference>
<accession>A0A916VZR6</accession>
<feature type="domain" description="Flagellin C-terminal" evidence="5">
    <location>
        <begin position="215"/>
        <end position="296"/>
    </location>
</feature>
<reference evidence="6" key="2">
    <citation type="submission" date="2020-09" db="EMBL/GenBank/DDBJ databases">
        <authorList>
            <person name="Sun Q."/>
            <person name="Zhou Y."/>
        </authorList>
    </citation>
    <scope>NUCLEOTIDE SEQUENCE</scope>
    <source>
        <strain evidence="6">CGMCC 1.15447</strain>
    </source>
</reference>
<keyword evidence="2 3" id="KW-0975">Bacterial flagellum</keyword>
<dbReference type="Gene3D" id="1.20.1330.10">
    <property type="entry name" value="f41 fragment of flagellin, N-terminal domain"/>
    <property type="match status" value="1"/>
</dbReference>
<organism evidence="6 7">
    <name type="scientific">Edaphobacter acidisoli</name>
    <dbReference type="NCBI Taxonomy" id="2040573"/>
    <lineage>
        <taxon>Bacteria</taxon>
        <taxon>Pseudomonadati</taxon>
        <taxon>Acidobacteriota</taxon>
        <taxon>Terriglobia</taxon>
        <taxon>Terriglobales</taxon>
        <taxon>Acidobacteriaceae</taxon>
        <taxon>Edaphobacter</taxon>
    </lineage>
</organism>
<dbReference type="InterPro" id="IPR046358">
    <property type="entry name" value="Flagellin_C"/>
</dbReference>
<comment type="similarity">
    <text evidence="1 3">Belongs to the bacterial flagellin family.</text>
</comment>
<keyword evidence="7" id="KW-1185">Reference proteome</keyword>
<dbReference type="SUPFAM" id="SSF64518">
    <property type="entry name" value="Phase 1 flagellin"/>
    <property type="match status" value="1"/>
</dbReference>
<comment type="caution">
    <text evidence="6">The sequence shown here is derived from an EMBL/GenBank/DDBJ whole genome shotgun (WGS) entry which is preliminary data.</text>
</comment>
<proteinExistence type="inferred from homology"/>
<dbReference type="EMBL" id="BMJB01000001">
    <property type="protein sequence ID" value="GGA56174.1"/>
    <property type="molecule type" value="Genomic_DNA"/>
</dbReference>
<evidence type="ECO:0000256" key="3">
    <source>
        <dbReference type="RuleBase" id="RU362073"/>
    </source>
</evidence>
<evidence type="ECO:0000256" key="1">
    <source>
        <dbReference type="ARBA" id="ARBA00005709"/>
    </source>
</evidence>
<evidence type="ECO:0000259" key="5">
    <source>
        <dbReference type="Pfam" id="PF00700"/>
    </source>
</evidence>
<sequence length="297" mass="30709">MRVDPFYVNNLAAAVDQSSSVEATLTNELSSGLRVSSLEDDPVAAAQSELLSSAISKDDTYVQSATNETARMQVTDTTLGDVVTQLTSAVSLAIEGNNGTMNAANQSSVAEQLSGIRDEVVSLANTSYMGQYLFSGSKAVEPFTVDSSTTPATVTYNGDTALQYVEAPGGQKIQVNLPGSSVFGGATGALTVLNQLIADMAGGAGATTLSNDTTALRNALTQVTSQRSVLDGSLSMVQQTSTYTQTQVAQLTAQQGSLVAADPAQVATALSSSETQHQALLSVMSALNKTDLFDLLQ</sequence>
<dbReference type="InterPro" id="IPR001492">
    <property type="entry name" value="Flagellin"/>
</dbReference>
<evidence type="ECO:0000256" key="2">
    <source>
        <dbReference type="ARBA" id="ARBA00023143"/>
    </source>
</evidence>
<name>A0A916VZR6_9BACT</name>
<reference evidence="6" key="1">
    <citation type="journal article" date="2014" name="Int. J. Syst. Evol. Microbiol.">
        <title>Complete genome sequence of Corynebacterium casei LMG S-19264T (=DSM 44701T), isolated from a smear-ripened cheese.</title>
        <authorList>
            <consortium name="US DOE Joint Genome Institute (JGI-PGF)"/>
            <person name="Walter F."/>
            <person name="Albersmeier A."/>
            <person name="Kalinowski J."/>
            <person name="Ruckert C."/>
        </authorList>
    </citation>
    <scope>NUCLEOTIDE SEQUENCE</scope>
    <source>
        <strain evidence="6">CGMCC 1.15447</strain>
    </source>
</reference>
<dbReference type="PANTHER" id="PTHR42792:SF1">
    <property type="entry name" value="FLAGELLAR HOOK-ASSOCIATED PROTEIN 3"/>
    <property type="match status" value="1"/>
</dbReference>
<comment type="function">
    <text evidence="3">Flagellin is the subunit protein which polymerizes to form the filaments of bacterial flagella.</text>
</comment>